<gene>
    <name evidence="8" type="ORF">Raf01_38740</name>
</gene>
<dbReference type="Gene3D" id="1.25.40.10">
    <property type="entry name" value="Tetratricopeptide repeat domain"/>
    <property type="match status" value="3"/>
</dbReference>
<comment type="caution">
    <text evidence="8">The sequence shown here is derived from an EMBL/GenBank/DDBJ whole genome shotgun (WGS) entry which is preliminary data.</text>
</comment>
<dbReference type="SUPFAM" id="SSF46894">
    <property type="entry name" value="C-terminal effector domain of the bipartite response regulators"/>
    <property type="match status" value="1"/>
</dbReference>
<dbReference type="SMART" id="SM00862">
    <property type="entry name" value="Trans_reg_C"/>
    <property type="match status" value="1"/>
</dbReference>
<reference evidence="8" key="1">
    <citation type="submission" date="2021-01" db="EMBL/GenBank/DDBJ databases">
        <title>Whole genome shotgun sequence of Rugosimonospora africana NBRC 104875.</title>
        <authorList>
            <person name="Komaki H."/>
            <person name="Tamura T."/>
        </authorList>
    </citation>
    <scope>NUCLEOTIDE SEQUENCE</scope>
    <source>
        <strain evidence="8">NBRC 104875</strain>
    </source>
</reference>
<dbReference type="InterPro" id="IPR011990">
    <property type="entry name" value="TPR-like_helical_dom_sf"/>
</dbReference>
<dbReference type="EMBL" id="BONZ01000036">
    <property type="protein sequence ID" value="GIH15702.1"/>
    <property type="molecule type" value="Genomic_DNA"/>
</dbReference>
<dbReference type="SUPFAM" id="SSF52540">
    <property type="entry name" value="P-loop containing nucleoside triphosphate hydrolases"/>
    <property type="match status" value="1"/>
</dbReference>
<dbReference type="PANTHER" id="PTHR35807">
    <property type="entry name" value="TRANSCRIPTIONAL REGULATOR REDD-RELATED"/>
    <property type="match status" value="1"/>
</dbReference>
<dbReference type="PRINTS" id="PR00364">
    <property type="entry name" value="DISEASERSIST"/>
</dbReference>
<sequence>MELRVLGPVEFVVDGTVLPTGHPRQRCVLAVLLVDANRTVVTEQLIDRVWGDQPPNRVRNVLSGYVARLRAVLGPAGEAVTLERRSKGYRLVVDGDRIDLHRFRRLTAQAQSADAGRAEATLTEALALWRGPAFADTDCPWLANLRHALQDERLTAELRRNDLALRGGRHAELLAGLHDLAEAHPLDERVTQQLMLALYRGGRQADALRAFTRARGRLADELGLDPGTELIALHRRILTNDPELTARPAPTVPEVAVPKVAVSEAAAPPVFPTPRQLPAAIGDFTGRGSELDALDAALATETDRPGPGRLLIAVEGCAGVGKTSLAVHWAHRVADRFPDGQLFVNLRGFAGGPPMPPIVALAQFLRALGVAPDRIPLDEGEAAAMYRSLLAGRRALVVLDDAHRVDQVRPLLPGSPGCAVLVTSRNQLRGLTVRDGGQRLTVDVLALDAARTLMASVLGERRVRAEPAAVDRLAELCAFLPLALRITAANLAGAPARGLADYAAELAAGNRLDALQVSNDQESAVRGALELSYAALDPVAQELFRRLGDFPGPDFTAEVAGVLLDAPADPALDVLVEAHLVEGGAGGRYRMHDLVRLLSGERAERQDPPAVREAALRRVLDHVFARVNSAADLLYPQMVRLSELAGPGADQSGSARLAPRHDPDWSFAAHGVALAWLDAERQNLVALVEHASQHGPHRPAWRLADALRGYFWLRRCAPEWLSAARAGLVAAESEDDVTAQASAWLSTADLNWSVGRYPEAVDGYRMASKLSLDGGWHAGQASTLCNLASVQVERGELRQASENYQASLAAHRAADRPVGLAVALSNLGNVEWEIGSLDRAAGYLHEALRLHEQLGSLGPEANALLNLGSIYHDLGRPDLALRYSTKAVGVVRTIGNRADEASALLTIAAVHCDAGRFPEARRQAHAALELAREIGGRRIEALALNTLGAIYRLLLDGEAAAQSHGQALELARTTGDRRGQTEALIGIAAVHIGLGHLDDARQSANQAIAHGRTAGYRLLIGYALTVLAASYRTGRDPVRAAAFSHRANRIYRWAGGRLGTARTYRVPGATPIRRGARLQRRSS</sequence>
<evidence type="ECO:0000256" key="6">
    <source>
        <dbReference type="PROSITE-ProRule" id="PRU01091"/>
    </source>
</evidence>
<dbReference type="RefSeq" id="WP_203919321.1">
    <property type="nucleotide sequence ID" value="NZ_BONZ01000036.1"/>
</dbReference>
<dbReference type="InterPro" id="IPR036388">
    <property type="entry name" value="WH-like_DNA-bd_sf"/>
</dbReference>
<feature type="domain" description="OmpR/PhoB-type" evidence="7">
    <location>
        <begin position="1"/>
        <end position="93"/>
    </location>
</feature>
<dbReference type="SMART" id="SM00028">
    <property type="entry name" value="TPR"/>
    <property type="match status" value="7"/>
</dbReference>
<feature type="repeat" description="TPR" evidence="5">
    <location>
        <begin position="821"/>
        <end position="854"/>
    </location>
</feature>
<dbReference type="GO" id="GO:0043531">
    <property type="term" value="F:ADP binding"/>
    <property type="evidence" value="ECO:0007669"/>
    <property type="project" value="InterPro"/>
</dbReference>
<dbReference type="Gene3D" id="1.10.10.10">
    <property type="entry name" value="Winged helix-like DNA-binding domain superfamily/Winged helix DNA-binding domain"/>
    <property type="match status" value="1"/>
</dbReference>
<keyword evidence="2" id="KW-0805">Transcription regulation</keyword>
<dbReference type="SUPFAM" id="SSF48452">
    <property type="entry name" value="TPR-like"/>
    <property type="match status" value="3"/>
</dbReference>
<dbReference type="AlphaFoldDB" id="A0A8J3VR41"/>
<evidence type="ECO:0000256" key="3">
    <source>
        <dbReference type="ARBA" id="ARBA00023125"/>
    </source>
</evidence>
<dbReference type="InterPro" id="IPR051677">
    <property type="entry name" value="AfsR-DnrI-RedD_regulator"/>
</dbReference>
<evidence type="ECO:0000256" key="5">
    <source>
        <dbReference type="PROSITE-ProRule" id="PRU00339"/>
    </source>
</evidence>
<protein>
    <submittedName>
        <fullName evidence="8">SARP family transcriptional regulator</fullName>
    </submittedName>
</protein>
<dbReference type="InterPro" id="IPR019734">
    <property type="entry name" value="TPR_rpt"/>
</dbReference>
<dbReference type="InterPro" id="IPR005158">
    <property type="entry name" value="BTAD"/>
</dbReference>
<evidence type="ECO:0000313" key="9">
    <source>
        <dbReference type="Proteomes" id="UP000642748"/>
    </source>
</evidence>
<dbReference type="InterPro" id="IPR016032">
    <property type="entry name" value="Sig_transdc_resp-reg_C-effctor"/>
</dbReference>
<dbReference type="GO" id="GO:0000160">
    <property type="term" value="P:phosphorelay signal transduction system"/>
    <property type="evidence" value="ECO:0007669"/>
    <property type="project" value="InterPro"/>
</dbReference>
<dbReference type="PROSITE" id="PS50005">
    <property type="entry name" value="TPR"/>
    <property type="match status" value="1"/>
</dbReference>
<dbReference type="GO" id="GO:0003677">
    <property type="term" value="F:DNA binding"/>
    <property type="evidence" value="ECO:0007669"/>
    <property type="project" value="UniProtKB-UniRule"/>
</dbReference>
<comment type="similarity">
    <text evidence="1">Belongs to the AfsR/DnrI/RedD regulatory family.</text>
</comment>
<dbReference type="Pfam" id="PF00931">
    <property type="entry name" value="NB-ARC"/>
    <property type="match status" value="1"/>
</dbReference>
<dbReference type="GO" id="GO:0006355">
    <property type="term" value="P:regulation of DNA-templated transcription"/>
    <property type="evidence" value="ECO:0007669"/>
    <property type="project" value="InterPro"/>
</dbReference>
<dbReference type="Pfam" id="PF00486">
    <property type="entry name" value="Trans_reg_C"/>
    <property type="match status" value="1"/>
</dbReference>
<dbReference type="InterPro" id="IPR002182">
    <property type="entry name" value="NB-ARC"/>
</dbReference>
<dbReference type="PROSITE" id="PS51755">
    <property type="entry name" value="OMPR_PHOB"/>
    <property type="match status" value="1"/>
</dbReference>
<feature type="DNA-binding region" description="OmpR/PhoB-type" evidence="6">
    <location>
        <begin position="1"/>
        <end position="93"/>
    </location>
</feature>
<dbReference type="Pfam" id="PF13424">
    <property type="entry name" value="TPR_12"/>
    <property type="match status" value="2"/>
</dbReference>
<organism evidence="8 9">
    <name type="scientific">Rugosimonospora africana</name>
    <dbReference type="NCBI Taxonomy" id="556532"/>
    <lineage>
        <taxon>Bacteria</taxon>
        <taxon>Bacillati</taxon>
        <taxon>Actinomycetota</taxon>
        <taxon>Actinomycetes</taxon>
        <taxon>Micromonosporales</taxon>
        <taxon>Micromonosporaceae</taxon>
        <taxon>Rugosimonospora</taxon>
    </lineage>
</organism>
<accession>A0A8J3VR41</accession>
<keyword evidence="9" id="KW-1185">Reference proteome</keyword>
<keyword evidence="5" id="KW-0802">TPR repeat</keyword>
<dbReference type="InterPro" id="IPR027417">
    <property type="entry name" value="P-loop_NTPase"/>
</dbReference>
<dbReference type="Gene3D" id="3.40.50.300">
    <property type="entry name" value="P-loop containing nucleotide triphosphate hydrolases"/>
    <property type="match status" value="1"/>
</dbReference>
<name>A0A8J3VR41_9ACTN</name>
<dbReference type="InterPro" id="IPR001867">
    <property type="entry name" value="OmpR/PhoB-type_DNA-bd"/>
</dbReference>
<proteinExistence type="inferred from homology"/>
<dbReference type="Pfam" id="PF03704">
    <property type="entry name" value="BTAD"/>
    <property type="match status" value="1"/>
</dbReference>
<evidence type="ECO:0000256" key="4">
    <source>
        <dbReference type="ARBA" id="ARBA00023163"/>
    </source>
</evidence>
<evidence type="ECO:0000259" key="7">
    <source>
        <dbReference type="PROSITE" id="PS51755"/>
    </source>
</evidence>
<evidence type="ECO:0000256" key="2">
    <source>
        <dbReference type="ARBA" id="ARBA00023015"/>
    </source>
</evidence>
<evidence type="ECO:0000313" key="8">
    <source>
        <dbReference type="EMBL" id="GIH15702.1"/>
    </source>
</evidence>
<dbReference type="SMART" id="SM01043">
    <property type="entry name" value="BTAD"/>
    <property type="match status" value="1"/>
</dbReference>
<dbReference type="CDD" id="cd15831">
    <property type="entry name" value="BTAD"/>
    <property type="match status" value="1"/>
</dbReference>
<dbReference type="Proteomes" id="UP000642748">
    <property type="component" value="Unassembled WGS sequence"/>
</dbReference>
<dbReference type="PANTHER" id="PTHR35807:SF1">
    <property type="entry name" value="TRANSCRIPTIONAL REGULATOR REDD"/>
    <property type="match status" value="1"/>
</dbReference>
<keyword evidence="3 6" id="KW-0238">DNA-binding</keyword>
<keyword evidence="4" id="KW-0804">Transcription</keyword>
<evidence type="ECO:0000256" key="1">
    <source>
        <dbReference type="ARBA" id="ARBA00005820"/>
    </source>
</evidence>